<feature type="domain" description="Peptidase M16 N-terminal" evidence="4">
    <location>
        <begin position="32"/>
        <end position="177"/>
    </location>
</feature>
<feature type="region of interest" description="Disordered" evidence="3">
    <location>
        <begin position="230"/>
        <end position="252"/>
    </location>
</feature>
<feature type="compositionally biased region" description="Basic and acidic residues" evidence="3">
    <location>
        <begin position="231"/>
        <end position="252"/>
    </location>
</feature>
<dbReference type="InterPro" id="IPR007863">
    <property type="entry name" value="Peptidase_M16_C"/>
</dbReference>
<dbReference type="SUPFAM" id="SSF63411">
    <property type="entry name" value="LuxS/MPP-like metallohydrolase"/>
    <property type="match status" value="2"/>
</dbReference>
<evidence type="ECO:0000256" key="1">
    <source>
        <dbReference type="ARBA" id="ARBA00002123"/>
    </source>
</evidence>
<dbReference type="PANTHER" id="PTHR11851">
    <property type="entry name" value="METALLOPROTEASE"/>
    <property type="match status" value="1"/>
</dbReference>
<evidence type="ECO:0000256" key="2">
    <source>
        <dbReference type="ARBA" id="ARBA00007261"/>
    </source>
</evidence>
<feature type="domain" description="Peptidase M16 C-terminal" evidence="5">
    <location>
        <begin position="186"/>
        <end position="368"/>
    </location>
</feature>
<keyword evidence="7" id="KW-1185">Reference proteome</keyword>
<sequence length="435" mass="49452">MTLKTPQPQLLPNGFPLTQYVLTNGLKLYVVENHSAPVFTLETWFNVGSKEEKMDPGLQITGLAHLFEHMMFRGTHKYPDGQFDEILARNGVDDENATTWLDRTNYYQSLPADKLELVLELESDRMVNLAIDAKLLETEKSAVLGELRMGLDDPDTVTYDRLYETAYQLHPYRFTTIGSEEEIKSFSVENAMYFYRKYYAPNNASLIVVGDVEPANVLGLVEKYYGTIKPHPIEQHPSPREPEQKASREKRFAHPQLSQPRVLFAYPSVEVTHVDFAPLWILMSALTYGQGAILEDRWVNEGVAISAYGDLNQFADPGLFILMADLQVEGERATPQEFEKPEKILNAVFSELSQSFSEEGLIRARNQLLLSVYQQCEDNASLASFMGEFLSSAGDPLFAFELVSRLEKVQARDVRRVVKTYFKPKRLTRIIGEPS</sequence>
<dbReference type="Gene3D" id="3.30.830.10">
    <property type="entry name" value="Metalloenzyme, LuxS/M16 peptidase-like"/>
    <property type="match status" value="2"/>
</dbReference>
<reference evidence="6" key="1">
    <citation type="submission" date="2024-02" db="EMBL/GenBank/DDBJ databases">
        <authorList>
            <consortium name="ELIXIR-Norway"/>
            <consortium name="Elixir Norway"/>
        </authorList>
    </citation>
    <scope>NUCLEOTIDE SEQUENCE</scope>
</reference>
<evidence type="ECO:0000313" key="7">
    <source>
        <dbReference type="Proteomes" id="UP001497444"/>
    </source>
</evidence>
<comment type="similarity">
    <text evidence="2">Belongs to the peptidase M16 family.</text>
</comment>
<dbReference type="PANTHER" id="PTHR11851:SF49">
    <property type="entry name" value="MITOCHONDRIAL-PROCESSING PEPTIDASE SUBUNIT ALPHA"/>
    <property type="match status" value="1"/>
</dbReference>
<name>A0ABP0VCY1_9BRYO</name>
<dbReference type="Proteomes" id="UP001497444">
    <property type="component" value="Unassembled WGS sequence"/>
</dbReference>
<dbReference type="Pfam" id="PF05193">
    <property type="entry name" value="Peptidase_M16_C"/>
    <property type="match status" value="1"/>
</dbReference>
<organism evidence="6 7">
    <name type="scientific">Sphagnum jensenii</name>
    <dbReference type="NCBI Taxonomy" id="128206"/>
    <lineage>
        <taxon>Eukaryota</taxon>
        <taxon>Viridiplantae</taxon>
        <taxon>Streptophyta</taxon>
        <taxon>Embryophyta</taxon>
        <taxon>Bryophyta</taxon>
        <taxon>Sphagnophytina</taxon>
        <taxon>Sphagnopsida</taxon>
        <taxon>Sphagnales</taxon>
        <taxon>Sphagnaceae</taxon>
        <taxon>Sphagnum</taxon>
    </lineage>
</organism>
<evidence type="ECO:0000259" key="4">
    <source>
        <dbReference type="Pfam" id="PF00675"/>
    </source>
</evidence>
<dbReference type="InterPro" id="IPR050361">
    <property type="entry name" value="MPP/UQCRC_Complex"/>
</dbReference>
<accession>A0ABP0VCY1</accession>
<dbReference type="EMBL" id="CAXAQS010000539">
    <property type="protein sequence ID" value="CAK9252002.1"/>
    <property type="molecule type" value="Genomic_DNA"/>
</dbReference>
<evidence type="ECO:0000259" key="5">
    <source>
        <dbReference type="Pfam" id="PF05193"/>
    </source>
</evidence>
<comment type="caution">
    <text evidence="6">The sequence shown here is derived from an EMBL/GenBank/DDBJ whole genome shotgun (WGS) entry which is preliminary data.</text>
</comment>
<evidence type="ECO:0000256" key="3">
    <source>
        <dbReference type="SAM" id="MobiDB-lite"/>
    </source>
</evidence>
<comment type="function">
    <text evidence="1">Substrate recognition and binding subunit of the essential mitochondrial processing protease (MPP), which cleaves the mitochondrial sequence off newly imported precursors proteins.</text>
</comment>
<protein>
    <recommendedName>
        <fullName evidence="8">Insulinase family protein</fullName>
    </recommendedName>
</protein>
<proteinExistence type="inferred from homology"/>
<evidence type="ECO:0008006" key="8">
    <source>
        <dbReference type="Google" id="ProtNLM"/>
    </source>
</evidence>
<dbReference type="InterPro" id="IPR011249">
    <property type="entry name" value="Metalloenz_LuxS/M16"/>
</dbReference>
<gene>
    <name evidence="6" type="ORF">CSSPJE1EN1_LOCUS27380</name>
</gene>
<evidence type="ECO:0000313" key="6">
    <source>
        <dbReference type="EMBL" id="CAK9252002.1"/>
    </source>
</evidence>
<dbReference type="Pfam" id="PF00675">
    <property type="entry name" value="Peptidase_M16"/>
    <property type="match status" value="1"/>
</dbReference>
<dbReference type="InterPro" id="IPR011765">
    <property type="entry name" value="Pept_M16_N"/>
</dbReference>